<dbReference type="EMBL" id="CAJPEV010000789">
    <property type="protein sequence ID" value="CAG0888567.1"/>
    <property type="molecule type" value="Genomic_DNA"/>
</dbReference>
<dbReference type="OrthoDB" id="6359541at2759"/>
<evidence type="ECO:0000259" key="8">
    <source>
        <dbReference type="PROSITE" id="PS50026"/>
    </source>
</evidence>
<feature type="domain" description="Laminin G" evidence="7">
    <location>
        <begin position="96"/>
        <end position="282"/>
    </location>
</feature>
<dbReference type="FunFam" id="2.10.25.10:FF:000122">
    <property type="entry name" value="Protein crumbs homolog 2"/>
    <property type="match status" value="2"/>
</dbReference>
<dbReference type="Gene3D" id="2.60.120.200">
    <property type="match status" value="2"/>
</dbReference>
<gene>
    <name evidence="9" type="ORF">DSTB1V02_LOCUS5027</name>
</gene>
<dbReference type="Gene3D" id="2.10.25.10">
    <property type="entry name" value="Laminin"/>
    <property type="match status" value="2"/>
</dbReference>
<keyword evidence="3" id="KW-0677">Repeat</keyword>
<dbReference type="InterPro" id="IPR050372">
    <property type="entry name" value="Neurexin-related_CASP"/>
</dbReference>
<dbReference type="SMART" id="SM00282">
    <property type="entry name" value="LamG"/>
    <property type="match status" value="2"/>
</dbReference>
<dbReference type="GO" id="GO:0005509">
    <property type="term" value="F:calcium ion binding"/>
    <property type="evidence" value="ECO:0007669"/>
    <property type="project" value="InterPro"/>
</dbReference>
<keyword evidence="1 6" id="KW-0245">EGF-like domain</keyword>
<dbReference type="PROSITE" id="PS00022">
    <property type="entry name" value="EGF_1"/>
    <property type="match status" value="2"/>
</dbReference>
<organism evidence="9">
    <name type="scientific">Darwinula stevensoni</name>
    <dbReference type="NCBI Taxonomy" id="69355"/>
    <lineage>
        <taxon>Eukaryota</taxon>
        <taxon>Metazoa</taxon>
        <taxon>Ecdysozoa</taxon>
        <taxon>Arthropoda</taxon>
        <taxon>Crustacea</taxon>
        <taxon>Oligostraca</taxon>
        <taxon>Ostracoda</taxon>
        <taxon>Podocopa</taxon>
        <taxon>Podocopida</taxon>
        <taxon>Darwinulocopina</taxon>
        <taxon>Darwinuloidea</taxon>
        <taxon>Darwinulidae</taxon>
        <taxon>Darwinula</taxon>
    </lineage>
</organism>
<dbReference type="Pfam" id="PF00054">
    <property type="entry name" value="Laminin_G_1"/>
    <property type="match status" value="2"/>
</dbReference>
<evidence type="ECO:0000256" key="4">
    <source>
        <dbReference type="ARBA" id="ARBA00023157"/>
    </source>
</evidence>
<feature type="disulfide bond" evidence="6">
    <location>
        <begin position="75"/>
        <end position="84"/>
    </location>
</feature>
<dbReference type="InterPro" id="IPR013320">
    <property type="entry name" value="ConA-like_dom_sf"/>
</dbReference>
<reference evidence="9" key="1">
    <citation type="submission" date="2020-11" db="EMBL/GenBank/DDBJ databases">
        <authorList>
            <person name="Tran Van P."/>
        </authorList>
    </citation>
    <scope>NUCLEOTIDE SEQUENCE</scope>
</reference>
<feature type="domain" description="EGF-like" evidence="8">
    <location>
        <begin position="278"/>
        <end position="314"/>
    </location>
</feature>
<dbReference type="PROSITE" id="PS50026">
    <property type="entry name" value="EGF_3"/>
    <property type="match status" value="2"/>
</dbReference>
<evidence type="ECO:0000313" key="10">
    <source>
        <dbReference type="Proteomes" id="UP000677054"/>
    </source>
</evidence>
<name>A0A7R9A2E4_9CRUS</name>
<dbReference type="CDD" id="cd00110">
    <property type="entry name" value="LamG"/>
    <property type="match status" value="2"/>
</dbReference>
<feature type="domain" description="EGF-like" evidence="8">
    <location>
        <begin position="48"/>
        <end position="85"/>
    </location>
</feature>
<dbReference type="PANTHER" id="PTHR15036">
    <property type="entry name" value="PIKACHURIN-LIKE PROTEIN"/>
    <property type="match status" value="1"/>
</dbReference>
<evidence type="ECO:0000256" key="1">
    <source>
        <dbReference type="ARBA" id="ARBA00022536"/>
    </source>
</evidence>
<evidence type="ECO:0008006" key="11">
    <source>
        <dbReference type="Google" id="ProtNLM"/>
    </source>
</evidence>
<dbReference type="CDD" id="cd00054">
    <property type="entry name" value="EGF_CA"/>
    <property type="match status" value="2"/>
</dbReference>
<keyword evidence="4 6" id="KW-1015">Disulfide bond</keyword>
<protein>
    <recommendedName>
        <fullName evidence="11">Agrin</fullName>
    </recommendedName>
</protein>
<feature type="disulfide bond" evidence="6">
    <location>
        <begin position="304"/>
        <end position="313"/>
    </location>
</feature>
<dbReference type="Pfam" id="PF00008">
    <property type="entry name" value="EGF"/>
    <property type="match status" value="2"/>
</dbReference>
<dbReference type="InterPro" id="IPR001791">
    <property type="entry name" value="Laminin_G"/>
</dbReference>
<comment type="caution">
    <text evidence="6">Lacks conserved residue(s) required for the propagation of feature annotation.</text>
</comment>
<evidence type="ECO:0000256" key="5">
    <source>
        <dbReference type="ARBA" id="ARBA00023180"/>
    </source>
</evidence>
<proteinExistence type="predicted"/>
<dbReference type="PANTHER" id="PTHR15036:SF83">
    <property type="entry name" value="AGRIN"/>
    <property type="match status" value="1"/>
</dbReference>
<dbReference type="Proteomes" id="UP000677054">
    <property type="component" value="Unassembled WGS sequence"/>
</dbReference>
<dbReference type="InterPro" id="IPR001881">
    <property type="entry name" value="EGF-like_Ca-bd_dom"/>
</dbReference>
<dbReference type="PROSITE" id="PS50025">
    <property type="entry name" value="LAM_G_DOMAIN"/>
    <property type="match status" value="2"/>
</dbReference>
<dbReference type="EMBL" id="LR900306">
    <property type="protein sequence ID" value="CAD7245152.1"/>
    <property type="molecule type" value="Genomic_DNA"/>
</dbReference>
<keyword evidence="10" id="KW-1185">Reference proteome</keyword>
<dbReference type="SMART" id="SM00181">
    <property type="entry name" value="EGF"/>
    <property type="match status" value="2"/>
</dbReference>
<accession>A0A7R9A2E4</accession>
<evidence type="ECO:0000256" key="2">
    <source>
        <dbReference type="ARBA" id="ARBA00022729"/>
    </source>
</evidence>
<dbReference type="SUPFAM" id="SSF49899">
    <property type="entry name" value="Concanavalin A-like lectins/glucanases"/>
    <property type="match status" value="2"/>
</dbReference>
<feature type="domain" description="Laminin G" evidence="7">
    <location>
        <begin position="323"/>
        <end position="504"/>
    </location>
</feature>
<evidence type="ECO:0000256" key="6">
    <source>
        <dbReference type="PROSITE-ProRule" id="PRU00076"/>
    </source>
</evidence>
<dbReference type="AlphaFoldDB" id="A0A7R9A2E4"/>
<dbReference type="InterPro" id="IPR000742">
    <property type="entry name" value="EGF"/>
</dbReference>
<evidence type="ECO:0000259" key="7">
    <source>
        <dbReference type="PROSITE" id="PS50025"/>
    </source>
</evidence>
<keyword evidence="2" id="KW-0732">Signal</keyword>
<evidence type="ECO:0000256" key="3">
    <source>
        <dbReference type="ARBA" id="ARBA00022737"/>
    </source>
</evidence>
<keyword evidence="5" id="KW-0325">Glycoprotein</keyword>
<dbReference type="GO" id="GO:0048513">
    <property type="term" value="P:animal organ development"/>
    <property type="evidence" value="ECO:0007669"/>
    <property type="project" value="UniProtKB-ARBA"/>
</dbReference>
<sequence>MGLHKRERGNKEKKERINVRNLLAYGEIYHISQALSGASKAGIRCEEKVRACDSSPCLWGGTCLDLPRQEYMCKCPEGRHGAKCESETDRSLAKGHLVPDFNGFGCLLLPRVPRAGRSLSLELWFLARSPDGILFYVGQGVSGQNASLAGDFLSIALVDGHLVFRFDLGSGPLTLRYPEKVTLGEWHKATASRHKRQGKLTLDNQKPIRAESPEPLSELNLRTSVFLGGLKDRNIEDATLVNLPGLDGAIQRLLVNREEYLEDFGDSSLGDGNISIYQGPPCHPNPCLNLGQCLPLLGDYKCLCPKEFRGKRCQTVMSAKEQGTPVKFEGRTFLKFPNLVHRSRKTQWENHFVVTLRMEPGARSSLILWLGRGGKRRKDFLALSTAAGRLELGLALSHKSRPIFLKSSHRVDDGEWHTVEVHRLKRLLQLRVDGGQVQGRLAPPGSRVLNSNGKLWIGGSDNLPDNLPPPYYDGFVGCIKSVHVEETELHLVRHSSFDLQLNFCEDGT</sequence>
<evidence type="ECO:0000313" key="9">
    <source>
        <dbReference type="EMBL" id="CAD7245152.1"/>
    </source>
</evidence>
<dbReference type="SMART" id="SM00179">
    <property type="entry name" value="EGF_CA"/>
    <property type="match status" value="2"/>
</dbReference>